<dbReference type="GO" id="GO:0050982">
    <property type="term" value="P:detection of mechanical stimulus"/>
    <property type="evidence" value="ECO:0007669"/>
    <property type="project" value="TreeGrafter"/>
</dbReference>
<dbReference type="InterPro" id="IPR036392">
    <property type="entry name" value="PLAT/LH2_dom_sf"/>
</dbReference>
<gene>
    <name evidence="2" type="ORF">PACLA_8A057891</name>
</gene>
<accession>A0A7D9JPR6</accession>
<comment type="caution">
    <text evidence="2">The sequence shown here is derived from an EMBL/GenBank/DDBJ whole genome shotgun (WGS) entry which is preliminary data.</text>
</comment>
<dbReference type="Proteomes" id="UP001152795">
    <property type="component" value="Unassembled WGS sequence"/>
</dbReference>
<dbReference type="PANTHER" id="PTHR10877:SF194">
    <property type="entry name" value="LOCATION OF VULVA DEFECTIVE 1"/>
    <property type="match status" value="1"/>
</dbReference>
<dbReference type="GO" id="GO:0016020">
    <property type="term" value="C:membrane"/>
    <property type="evidence" value="ECO:0007669"/>
    <property type="project" value="TreeGrafter"/>
</dbReference>
<sequence length="106" mass="12160">MHTRLKEFIIKVLSHKFLQIIIHRYEDLIAPVDVFTLDGVPSVGEVEKLRIWHDNTGLDPSWKLRSVSVQDRSTGEVYLFNCYSLLSKDEGSTLDDIKCTGKAEPR</sequence>
<evidence type="ECO:0000313" key="2">
    <source>
        <dbReference type="EMBL" id="CAB4033318.1"/>
    </source>
</evidence>
<comment type="caution">
    <text evidence="1">Lacks conserved residue(s) required for the propagation of feature annotation.</text>
</comment>
<reference evidence="2" key="1">
    <citation type="submission" date="2020-04" db="EMBL/GenBank/DDBJ databases">
        <authorList>
            <person name="Alioto T."/>
            <person name="Alioto T."/>
            <person name="Gomez Garrido J."/>
        </authorList>
    </citation>
    <scope>NUCLEOTIDE SEQUENCE</scope>
    <source>
        <strain evidence="2">A484AB</strain>
    </source>
</reference>
<dbReference type="InterPro" id="IPR001024">
    <property type="entry name" value="PLAT/LH2_dom"/>
</dbReference>
<dbReference type="SUPFAM" id="SSF49723">
    <property type="entry name" value="Lipase/lipooxygenase domain (PLAT/LH2 domain)"/>
    <property type="match status" value="1"/>
</dbReference>
<organism evidence="2 3">
    <name type="scientific">Paramuricea clavata</name>
    <name type="common">Red gorgonian</name>
    <name type="synonym">Violescent sea-whip</name>
    <dbReference type="NCBI Taxonomy" id="317549"/>
    <lineage>
        <taxon>Eukaryota</taxon>
        <taxon>Metazoa</taxon>
        <taxon>Cnidaria</taxon>
        <taxon>Anthozoa</taxon>
        <taxon>Octocorallia</taxon>
        <taxon>Malacalcyonacea</taxon>
        <taxon>Plexauridae</taxon>
        <taxon>Paramuricea</taxon>
    </lineage>
</organism>
<dbReference type="GO" id="GO:0005262">
    <property type="term" value="F:calcium channel activity"/>
    <property type="evidence" value="ECO:0007669"/>
    <property type="project" value="TreeGrafter"/>
</dbReference>
<evidence type="ECO:0000313" key="3">
    <source>
        <dbReference type="Proteomes" id="UP001152795"/>
    </source>
</evidence>
<dbReference type="AlphaFoldDB" id="A0A7D9JPR6"/>
<name>A0A7D9JPR6_PARCT</name>
<evidence type="ECO:0000256" key="1">
    <source>
        <dbReference type="PROSITE-ProRule" id="PRU00152"/>
    </source>
</evidence>
<dbReference type="EMBL" id="CACRXK020019143">
    <property type="protein sequence ID" value="CAB4033318.1"/>
    <property type="molecule type" value="Genomic_DNA"/>
</dbReference>
<proteinExistence type="predicted"/>
<dbReference type="Gene3D" id="2.60.60.20">
    <property type="entry name" value="PLAT/LH2 domain"/>
    <property type="match status" value="1"/>
</dbReference>
<feature type="non-terminal residue" evidence="2">
    <location>
        <position position="1"/>
    </location>
</feature>
<dbReference type="PROSITE" id="PS50095">
    <property type="entry name" value="PLAT"/>
    <property type="match status" value="1"/>
</dbReference>
<dbReference type="OrthoDB" id="5322100at2759"/>
<dbReference type="InterPro" id="IPR051223">
    <property type="entry name" value="Polycystin"/>
</dbReference>
<protein>
    <submittedName>
        <fullName evidence="2">Dystrophin-like isoform X1</fullName>
    </submittedName>
</protein>
<dbReference type="Pfam" id="PF01477">
    <property type="entry name" value="PLAT"/>
    <property type="match status" value="1"/>
</dbReference>
<keyword evidence="3" id="KW-1185">Reference proteome</keyword>
<dbReference type="PANTHER" id="PTHR10877">
    <property type="entry name" value="POLYCYSTIN FAMILY MEMBER"/>
    <property type="match status" value="1"/>
</dbReference>